<organism evidence="2 3">
    <name type="scientific">Pseudodesulfovibrio hydrargyri</name>
    <dbReference type="NCBI Taxonomy" id="2125990"/>
    <lineage>
        <taxon>Bacteria</taxon>
        <taxon>Pseudomonadati</taxon>
        <taxon>Thermodesulfobacteriota</taxon>
        <taxon>Desulfovibrionia</taxon>
        <taxon>Desulfovibrionales</taxon>
        <taxon>Desulfovibrionaceae</taxon>
    </lineage>
</organism>
<evidence type="ECO:0000256" key="1">
    <source>
        <dbReference type="SAM" id="MobiDB-lite"/>
    </source>
</evidence>
<sequence>MPSLYYDKNDHKLLEIVEDVLNRGVDRAQFKTLLEPYLKPHGIKELAADRGLRIAYAIMHLLESLKSDQASERTKALIALRDETLTAAKGAMRNNRARVLVQIGKELVRAKGDRCRQLALAHDFRRAAAGKIGFLRQQMRRYHLLEMPEEWNQIAFDDRVHDANSKGRKSATHLVMDAWIKGIRYLTVVYYDCVDLPVARELLASASILGIKVRIGIEYRAMHRGRFVKIVWCPGGLRDDCDIESLFKVDAVRELMEQGRAVRETRSEYVRAVIGAYNEHHRQSIRKEFGVMLPPVDYDEMVAAVGVDQPSVLHLGNYIHTQAMPLFEERVAALRQGADHADYDARAAIAMQVESLDALDVDTLVARYLSPDENRDIPDPDLPRDQGMPSLLSLTPAELTSRLRKAAHSSHLTLILADLDLEDALEILFHCQGRITHLEVFNTKHLDPGQTRQRMPFSQLQQALNEQNAVKLKRLIRGCMDDVRQRGGPDSEERLEILEGLLERFDRLLEFYRRVPLGTSIGSGSTGRSTRTHGMGFAVLETLPLRAQREAARLRPGDRIPVQCTAIRSNEYVMPRPTRGIWSGLIHMASQMSGLRRLVCRMCTRWRVEEYAVTETGGNLVALGGRRQEGNGLSLFKAEDSCRRRPSPGHLNTRLKNVLKVLAGFIPAFLTFYLTKDWWVLAYLGGVIWFSITGLRNVIQSVLGGGGLRRSPFLAWNDYIDWERISESLLYTGFSVPLLDWLCKSVVLDKGFGVTTATNPLLLYTIMALTNGVYISTHNVVRGLPREAAAANFFRSVLSIPIAMLFNWAVQGMLVLAGSADPMAVLQLWAAVISKLASDCVAGVIEGFADRRRNIAMRRWDYSEKLRQVFEIYSRLEIAFPTRDMLGMLNRPAEFIAFSRESNFNHVPEVIANALDLLYIMAYKPRAREALRQALEAMSEDEVAVFLASQQILREEQSVSMLFVDGLVGRNFAKGLSFYLTRYGAYLDDIGRMTAEALRKMAGNGAEVPSPDGIPSPGEDGITRPCQGYER</sequence>
<reference evidence="2 3" key="1">
    <citation type="submission" date="2015-09" db="EMBL/GenBank/DDBJ databases">
        <title>Genome of Desulfovibrio dechloracetivorans BerOc1, a mercury methylating strain isolated from highly hydrocarbons and metals contaminated coastal sediments.</title>
        <authorList>
            <person name="Goni Urriza M."/>
            <person name="Gassie C."/>
            <person name="Bouchez O."/>
            <person name="Klopp C."/>
            <person name="Ranchou-Peyruse A."/>
            <person name="Remy G."/>
        </authorList>
    </citation>
    <scope>NUCLEOTIDE SEQUENCE [LARGE SCALE GENOMIC DNA]</scope>
    <source>
        <strain evidence="2 3">BerOc1</strain>
    </source>
</reference>
<feature type="compositionally biased region" description="Basic and acidic residues" evidence="1">
    <location>
        <begin position="372"/>
        <end position="384"/>
    </location>
</feature>
<evidence type="ECO:0000313" key="2">
    <source>
        <dbReference type="EMBL" id="OIQ52338.1"/>
    </source>
</evidence>
<dbReference type="Proteomes" id="UP000181901">
    <property type="component" value="Unassembled WGS sequence"/>
</dbReference>
<protein>
    <submittedName>
        <fullName evidence="2">Uncharacterized protein</fullName>
    </submittedName>
</protein>
<keyword evidence="3" id="KW-1185">Reference proteome</keyword>
<dbReference type="AlphaFoldDB" id="A0A1J5N260"/>
<feature type="region of interest" description="Disordered" evidence="1">
    <location>
        <begin position="1004"/>
        <end position="1031"/>
    </location>
</feature>
<feature type="region of interest" description="Disordered" evidence="1">
    <location>
        <begin position="372"/>
        <end position="391"/>
    </location>
</feature>
<accession>A0A1J5N260</accession>
<dbReference type="EMBL" id="LKAQ01000001">
    <property type="protein sequence ID" value="OIQ52338.1"/>
    <property type="molecule type" value="Genomic_DNA"/>
</dbReference>
<gene>
    <name evidence="2" type="ORF">BerOc1_00813</name>
</gene>
<comment type="caution">
    <text evidence="2">The sequence shown here is derived from an EMBL/GenBank/DDBJ whole genome shotgun (WGS) entry which is preliminary data.</text>
</comment>
<proteinExistence type="predicted"/>
<name>A0A1J5N260_9BACT</name>
<evidence type="ECO:0000313" key="3">
    <source>
        <dbReference type="Proteomes" id="UP000181901"/>
    </source>
</evidence>